<dbReference type="InterPro" id="IPR050383">
    <property type="entry name" value="GlyoxalaseI/FosfomycinResist"/>
</dbReference>
<dbReference type="EMBL" id="SOMN01000004">
    <property type="protein sequence ID" value="TFE29529.1"/>
    <property type="molecule type" value="Genomic_DNA"/>
</dbReference>
<dbReference type="InterPro" id="IPR037523">
    <property type="entry name" value="VOC_core"/>
</dbReference>
<accession>A0A4Y8M7H3</accession>
<comment type="caution">
    <text evidence="2">The sequence shown here is derived from an EMBL/GenBank/DDBJ whole genome shotgun (WGS) entry which is preliminary data.</text>
</comment>
<sequence length="129" mass="14363">MNGMEWERVHHVSLAVRDLERAREFYSGVLRLTEIQRPPFGSRGIWFQAGGQQLHLIEHPGGQALREGGIDTSDGHFAVWVKSYREAIDFLEQAGIAHKASPDSIAGFSQIYIQDPDGNIIELDAAYGS</sequence>
<name>A0A4Y8M7H3_9BACL</name>
<evidence type="ECO:0000259" key="1">
    <source>
        <dbReference type="PROSITE" id="PS51819"/>
    </source>
</evidence>
<feature type="domain" description="VOC" evidence="1">
    <location>
        <begin position="8"/>
        <end position="126"/>
    </location>
</feature>
<dbReference type="OrthoDB" id="9800322at2"/>
<evidence type="ECO:0000313" key="3">
    <source>
        <dbReference type="Proteomes" id="UP000297900"/>
    </source>
</evidence>
<dbReference type="AlphaFoldDB" id="A0A4Y8M7H3"/>
<protein>
    <submittedName>
        <fullName evidence="2">Glyoxalase</fullName>
    </submittedName>
</protein>
<proteinExistence type="predicted"/>
<reference evidence="2 3" key="1">
    <citation type="submission" date="2019-03" db="EMBL/GenBank/DDBJ databases">
        <title>Cohnella endophytica sp. nov., a novel endophytic bacterium isolated from bark of Sonneratia apetala.</title>
        <authorList>
            <person name="Tuo L."/>
        </authorList>
    </citation>
    <scope>NUCLEOTIDE SEQUENCE [LARGE SCALE GENOMIC DNA]</scope>
    <source>
        <strain evidence="2 3">CCTCC AB 208254</strain>
    </source>
</reference>
<dbReference type="PANTHER" id="PTHR21366:SF22">
    <property type="entry name" value="VOC DOMAIN-CONTAINING PROTEIN"/>
    <property type="match status" value="1"/>
</dbReference>
<dbReference type="InterPro" id="IPR004360">
    <property type="entry name" value="Glyas_Fos-R_dOase_dom"/>
</dbReference>
<dbReference type="Gene3D" id="3.10.180.10">
    <property type="entry name" value="2,3-Dihydroxybiphenyl 1,2-Dioxygenase, domain 1"/>
    <property type="match status" value="1"/>
</dbReference>
<keyword evidence="3" id="KW-1185">Reference proteome</keyword>
<dbReference type="Pfam" id="PF00903">
    <property type="entry name" value="Glyoxalase"/>
    <property type="match status" value="1"/>
</dbReference>
<evidence type="ECO:0000313" key="2">
    <source>
        <dbReference type="EMBL" id="TFE29529.1"/>
    </source>
</evidence>
<dbReference type="Proteomes" id="UP000297900">
    <property type="component" value="Unassembled WGS sequence"/>
</dbReference>
<gene>
    <name evidence="2" type="ORF">E2980_05560</name>
</gene>
<dbReference type="InterPro" id="IPR029068">
    <property type="entry name" value="Glyas_Bleomycin-R_OHBP_Dase"/>
</dbReference>
<organism evidence="2 3">
    <name type="scientific">Cohnella luojiensis</name>
    <dbReference type="NCBI Taxonomy" id="652876"/>
    <lineage>
        <taxon>Bacteria</taxon>
        <taxon>Bacillati</taxon>
        <taxon>Bacillota</taxon>
        <taxon>Bacilli</taxon>
        <taxon>Bacillales</taxon>
        <taxon>Paenibacillaceae</taxon>
        <taxon>Cohnella</taxon>
    </lineage>
</organism>
<dbReference type="PANTHER" id="PTHR21366">
    <property type="entry name" value="GLYOXALASE FAMILY PROTEIN"/>
    <property type="match status" value="1"/>
</dbReference>
<dbReference type="PROSITE" id="PS51819">
    <property type="entry name" value="VOC"/>
    <property type="match status" value="1"/>
</dbReference>
<dbReference type="SUPFAM" id="SSF54593">
    <property type="entry name" value="Glyoxalase/Bleomycin resistance protein/Dihydroxybiphenyl dioxygenase"/>
    <property type="match status" value="1"/>
</dbReference>